<dbReference type="EMBL" id="JACIIK010000004">
    <property type="protein sequence ID" value="MBB6201497.1"/>
    <property type="molecule type" value="Genomic_DNA"/>
</dbReference>
<dbReference type="AlphaFoldDB" id="A0AAW3US89"/>
<evidence type="ECO:0000313" key="2">
    <source>
        <dbReference type="Proteomes" id="UP000518681"/>
    </source>
</evidence>
<evidence type="ECO:0000313" key="1">
    <source>
        <dbReference type="EMBL" id="MBB6201497.1"/>
    </source>
</evidence>
<sequence>MPVVVLLVGLAVMAVALVKGGSKQPLPLASITTFHSLGN</sequence>
<dbReference type="Proteomes" id="UP000518681">
    <property type="component" value="Unassembled WGS sequence"/>
</dbReference>
<protein>
    <submittedName>
        <fullName evidence="1">Uncharacterized protein</fullName>
    </submittedName>
</protein>
<reference evidence="1 2" key="1">
    <citation type="submission" date="2020-08" db="EMBL/GenBank/DDBJ databases">
        <title>Genomic Encyclopedia of Type Strains, Phase IV (KMG-V): Genome sequencing to study the core and pangenomes of soil and plant-associated prokaryotes.</title>
        <authorList>
            <person name="Whitman W."/>
        </authorList>
    </citation>
    <scope>NUCLEOTIDE SEQUENCE [LARGE SCALE GENOMIC DNA]</scope>
    <source>
        <strain evidence="1 2">SEMIA 4013</strain>
    </source>
</reference>
<gene>
    <name evidence="1" type="ORF">GGD69_002350</name>
</gene>
<comment type="caution">
    <text evidence="1">The sequence shown here is derived from an EMBL/GenBank/DDBJ whole genome shotgun (WGS) entry which is preliminary data.</text>
</comment>
<name>A0AAW3US89_9BURK</name>
<accession>A0AAW3US89</accession>
<proteinExistence type="predicted"/>
<organism evidence="1 2">
    <name type="scientific">Paraburkholderia fungorum</name>
    <dbReference type="NCBI Taxonomy" id="134537"/>
    <lineage>
        <taxon>Bacteria</taxon>
        <taxon>Pseudomonadati</taxon>
        <taxon>Pseudomonadota</taxon>
        <taxon>Betaproteobacteria</taxon>
        <taxon>Burkholderiales</taxon>
        <taxon>Burkholderiaceae</taxon>
        <taxon>Paraburkholderia</taxon>
    </lineage>
</organism>